<sequence>MYREIFKLAQIPKKESWKLQKFRNLSSSGLPQNHGDEVPFEVIKSDKLIQAEAKAVRKLKRRARQPFSVPDYTPPMTFNVEGSFFKIFKTNVEFSPRGASQYLKEKAEKYIIKSQEFNPMRHDILGYDLACAHFLVYNGGKVRFKGIDKWVTLNEDKKTVDMPYKFDPRFVVEAVDASDVLLYYEGLSNFLGLPRVTWASFARSKFFDDWFLDKISTLFPFVDYLDISENPKLTERGLEALYRAVNLRTLVITNYRKTAAFELTCMMLEDAIPGLEIKILDPQEN</sequence>
<evidence type="ECO:0000313" key="2">
    <source>
        <dbReference type="Proteomes" id="UP001239111"/>
    </source>
</evidence>
<keyword evidence="2" id="KW-1185">Reference proteome</keyword>
<protein>
    <submittedName>
        <fullName evidence="1">Uncharacterized protein</fullName>
    </submittedName>
</protein>
<accession>A0ACC2PJ22</accession>
<organism evidence="1 2">
    <name type="scientific">Eretmocerus hayati</name>
    <dbReference type="NCBI Taxonomy" id="131215"/>
    <lineage>
        <taxon>Eukaryota</taxon>
        <taxon>Metazoa</taxon>
        <taxon>Ecdysozoa</taxon>
        <taxon>Arthropoda</taxon>
        <taxon>Hexapoda</taxon>
        <taxon>Insecta</taxon>
        <taxon>Pterygota</taxon>
        <taxon>Neoptera</taxon>
        <taxon>Endopterygota</taxon>
        <taxon>Hymenoptera</taxon>
        <taxon>Apocrita</taxon>
        <taxon>Proctotrupomorpha</taxon>
        <taxon>Chalcidoidea</taxon>
        <taxon>Aphelinidae</taxon>
        <taxon>Aphelininae</taxon>
        <taxon>Eretmocerus</taxon>
    </lineage>
</organism>
<name>A0ACC2PJ22_9HYME</name>
<gene>
    <name evidence="1" type="ORF">QAD02_018818</name>
</gene>
<evidence type="ECO:0000313" key="1">
    <source>
        <dbReference type="EMBL" id="KAJ8683026.1"/>
    </source>
</evidence>
<dbReference type="Proteomes" id="UP001239111">
    <property type="component" value="Chromosome 1"/>
</dbReference>
<dbReference type="EMBL" id="CM056741">
    <property type="protein sequence ID" value="KAJ8683026.1"/>
    <property type="molecule type" value="Genomic_DNA"/>
</dbReference>
<comment type="caution">
    <text evidence="1">The sequence shown here is derived from an EMBL/GenBank/DDBJ whole genome shotgun (WGS) entry which is preliminary data.</text>
</comment>
<proteinExistence type="predicted"/>
<reference evidence="1" key="1">
    <citation type="submission" date="2023-04" db="EMBL/GenBank/DDBJ databases">
        <title>A chromosome-level genome assembly of the parasitoid wasp Eretmocerus hayati.</title>
        <authorList>
            <person name="Zhong Y."/>
            <person name="Liu S."/>
            <person name="Liu Y."/>
        </authorList>
    </citation>
    <scope>NUCLEOTIDE SEQUENCE</scope>
    <source>
        <strain evidence="1">ZJU_SS_LIU_2023</strain>
    </source>
</reference>